<dbReference type="eggNOG" id="ENOG50339DJ">
    <property type="taxonomic scope" value="Bacteria"/>
</dbReference>
<gene>
    <name evidence="2" type="ORF">Premu_2431</name>
</gene>
<dbReference type="STRING" id="688246.Premu_2431"/>
<evidence type="ECO:0008006" key="4">
    <source>
        <dbReference type="Google" id="ProtNLM"/>
    </source>
</evidence>
<proteinExistence type="predicted"/>
<organism evidence="2 3">
    <name type="scientific">Hallella multisaccharivorax DSM 17128</name>
    <dbReference type="NCBI Taxonomy" id="688246"/>
    <lineage>
        <taxon>Bacteria</taxon>
        <taxon>Pseudomonadati</taxon>
        <taxon>Bacteroidota</taxon>
        <taxon>Bacteroidia</taxon>
        <taxon>Bacteroidales</taxon>
        <taxon>Prevotellaceae</taxon>
        <taxon>Hallella</taxon>
    </lineage>
</organism>
<dbReference type="RefSeq" id="WP_007575615.1">
    <property type="nucleotide sequence ID" value="NZ_BPTS01000002.1"/>
</dbReference>
<dbReference type="EMBL" id="GL945017">
    <property type="protein sequence ID" value="EGN57804.1"/>
    <property type="molecule type" value="Genomic_DNA"/>
</dbReference>
<name>F8N9Y7_9BACT</name>
<keyword evidence="1" id="KW-0472">Membrane</keyword>
<evidence type="ECO:0000256" key="1">
    <source>
        <dbReference type="SAM" id="Phobius"/>
    </source>
</evidence>
<feature type="transmembrane region" description="Helical" evidence="1">
    <location>
        <begin position="260"/>
        <end position="279"/>
    </location>
</feature>
<protein>
    <recommendedName>
        <fullName evidence="4">Transmembrane protein</fullName>
    </recommendedName>
</protein>
<feature type="transmembrane region" description="Helical" evidence="1">
    <location>
        <begin position="205"/>
        <end position="224"/>
    </location>
</feature>
<sequence length="307" mass="34375">MKRLQNRIATSRKSLPVTVVYSLLVSLAAGLATESMWLNFALLLASTVMMAELNNSNALIRIYSRMVSCSFLVMTSMSLFLFRTTAVAVVQITFITFLLFLLRTYQDPDASGQTFYAFCALGISSVVFPHVLLFLPALWVLMAVYVQSFSPRTFFSSILGILAPYWFVTAWLIYSGQTAWLGAHFQSVLQFDKPFSTAGVGLHEWLTFGFVFLCALIGGTYFLIFSYQDRIRVRMIYELFIVLDSLTMFFALIQPQHFDGLLGMAIVLTAPLIGHWIALTNSRLSNIVSIALFFIALALTAFNLLGT</sequence>
<keyword evidence="3" id="KW-1185">Reference proteome</keyword>
<dbReference type="Proteomes" id="UP000002772">
    <property type="component" value="Unassembled WGS sequence"/>
</dbReference>
<feature type="transmembrane region" description="Helical" evidence="1">
    <location>
        <begin position="114"/>
        <end position="141"/>
    </location>
</feature>
<feature type="transmembrane region" description="Helical" evidence="1">
    <location>
        <begin position="236"/>
        <end position="254"/>
    </location>
</feature>
<dbReference type="OrthoDB" id="1116060at2"/>
<feature type="transmembrane region" description="Helical" evidence="1">
    <location>
        <begin position="80"/>
        <end position="102"/>
    </location>
</feature>
<evidence type="ECO:0000313" key="3">
    <source>
        <dbReference type="Proteomes" id="UP000002772"/>
    </source>
</evidence>
<feature type="transmembrane region" description="Helical" evidence="1">
    <location>
        <begin position="40"/>
        <end position="60"/>
    </location>
</feature>
<feature type="transmembrane region" description="Helical" evidence="1">
    <location>
        <begin position="153"/>
        <end position="174"/>
    </location>
</feature>
<evidence type="ECO:0000313" key="2">
    <source>
        <dbReference type="EMBL" id="EGN57804.1"/>
    </source>
</evidence>
<accession>F8N9Y7</accession>
<keyword evidence="1" id="KW-0812">Transmembrane</keyword>
<dbReference type="AlphaFoldDB" id="F8N9Y7"/>
<reference evidence="3" key="1">
    <citation type="journal article" date="2011" name="Stand. Genomic Sci.">
        <title>Non-contiguous finished genome sequence of the opportunistic oral pathogen Prevotella multisaccharivorax type strain (PPPA20).</title>
        <authorList>
            <person name="Pati A."/>
            <person name="Gronow S."/>
            <person name="Lu M."/>
            <person name="Lapidus A."/>
            <person name="Nolan M."/>
            <person name="Lucas S."/>
            <person name="Hammon N."/>
            <person name="Deshpande S."/>
            <person name="Cheng J.F."/>
            <person name="Tapia R."/>
            <person name="Han C."/>
            <person name="Goodwin L."/>
            <person name="Pitluck S."/>
            <person name="Liolios K."/>
            <person name="Pagani I."/>
            <person name="Mavromatis K."/>
            <person name="Mikhailova N."/>
            <person name="Huntemann M."/>
            <person name="Chen A."/>
            <person name="Palaniappan K."/>
            <person name="Land M."/>
            <person name="Hauser L."/>
            <person name="Detter J.C."/>
            <person name="Brambilla E.M."/>
            <person name="Rohde M."/>
            <person name="Goker M."/>
            <person name="Woyke T."/>
            <person name="Bristow J."/>
            <person name="Eisen J.A."/>
            <person name="Markowitz V."/>
            <person name="Hugenholtz P."/>
            <person name="Kyrpides N.C."/>
            <person name="Klenk H.P."/>
            <person name="Ivanova N."/>
        </authorList>
    </citation>
    <scope>NUCLEOTIDE SEQUENCE [LARGE SCALE GENOMIC DNA]</scope>
    <source>
        <strain evidence="3">DSM 17128</strain>
    </source>
</reference>
<feature type="transmembrane region" description="Helical" evidence="1">
    <location>
        <begin position="286"/>
        <end position="305"/>
    </location>
</feature>
<keyword evidence="1" id="KW-1133">Transmembrane helix</keyword>
<dbReference type="HOGENOM" id="CLU_071284_0_0_10"/>